<comment type="caution">
    <text evidence="3">The sequence shown here is derived from an EMBL/GenBank/DDBJ whole genome shotgun (WGS) entry which is preliminary data.</text>
</comment>
<dbReference type="Proteomes" id="UP000005707">
    <property type="component" value="Unassembled WGS sequence"/>
</dbReference>
<accession>F7Q1X0</accession>
<evidence type="ECO:0000256" key="1">
    <source>
        <dbReference type="ARBA" id="ARBA00022801"/>
    </source>
</evidence>
<evidence type="ECO:0000259" key="2">
    <source>
        <dbReference type="Pfam" id="PF04167"/>
    </source>
</evidence>
<dbReference type="OrthoDB" id="2357011at2"/>
<dbReference type="InterPro" id="IPR050212">
    <property type="entry name" value="Ntdp-like"/>
</dbReference>
<dbReference type="InParanoid" id="F7Q1X0"/>
<reference evidence="3 4" key="2">
    <citation type="journal article" date="2013" name="PLoS ONE">
        <title>INDIGO - INtegrated Data Warehouse of MIcrobial GenOmes with Examples from the Red Sea Extremophiles.</title>
        <authorList>
            <person name="Alam I."/>
            <person name="Antunes A."/>
            <person name="Kamau A.A."/>
            <person name="Ba Alawi W."/>
            <person name="Kalkatawi M."/>
            <person name="Stingl U."/>
            <person name="Bajic V.B."/>
        </authorList>
    </citation>
    <scope>NUCLEOTIDE SEQUENCE [LARGE SCALE GENOMIC DNA]</scope>
    <source>
        <strain evidence="3 4">SSD-17B</strain>
    </source>
</reference>
<dbReference type="GO" id="GO:0016787">
    <property type="term" value="F:hydrolase activity"/>
    <property type="evidence" value="ECO:0007669"/>
    <property type="project" value="UniProtKB-KW"/>
</dbReference>
<dbReference type="Pfam" id="PF04167">
    <property type="entry name" value="DUF402"/>
    <property type="match status" value="1"/>
</dbReference>
<gene>
    <name evidence="3" type="ORF">HLPCO_001745</name>
</gene>
<dbReference type="STRING" id="1033810.HLPCO_001745"/>
<protein>
    <recommendedName>
        <fullName evidence="2">DUF402 domain-containing protein</fullName>
    </recommendedName>
</protein>
<feature type="domain" description="DUF402" evidence="2">
    <location>
        <begin position="29"/>
        <end position="153"/>
    </location>
</feature>
<organism evidence="3 4">
    <name type="scientific">Haloplasma contractile SSD-17B</name>
    <dbReference type="NCBI Taxonomy" id="1033810"/>
    <lineage>
        <taxon>Bacteria</taxon>
        <taxon>Bacillati</taxon>
        <taxon>Mycoplasmatota</taxon>
        <taxon>Mollicutes</taxon>
        <taxon>Haloplasmatales</taxon>
        <taxon>Haloplasmataceae</taxon>
        <taxon>Haloplasma</taxon>
    </lineage>
</organism>
<dbReference type="InterPro" id="IPR035930">
    <property type="entry name" value="FomD-like_sf"/>
</dbReference>
<dbReference type="AlphaFoldDB" id="F7Q1X0"/>
<dbReference type="EMBL" id="AFNU02000005">
    <property type="protein sequence ID" value="ERJ12218.1"/>
    <property type="molecule type" value="Genomic_DNA"/>
</dbReference>
<evidence type="ECO:0000313" key="3">
    <source>
        <dbReference type="EMBL" id="ERJ12218.1"/>
    </source>
</evidence>
<dbReference type="Gene3D" id="2.40.380.10">
    <property type="entry name" value="FomD-like"/>
    <property type="match status" value="1"/>
</dbReference>
<keyword evidence="4" id="KW-1185">Reference proteome</keyword>
<reference evidence="3 4" key="1">
    <citation type="journal article" date="2011" name="J. Bacteriol.">
        <title>Genome sequence of Haloplasma contractile, an unusual contractile bacterium from a deep-sea anoxic brine lake.</title>
        <authorList>
            <person name="Antunes A."/>
            <person name="Alam I."/>
            <person name="El Dorry H."/>
            <person name="Siam R."/>
            <person name="Robertson A."/>
            <person name="Bajic V.B."/>
            <person name="Stingl U."/>
        </authorList>
    </citation>
    <scope>NUCLEOTIDE SEQUENCE [LARGE SCALE GENOMIC DNA]</scope>
    <source>
        <strain evidence="3 4">SSD-17B</strain>
    </source>
</reference>
<dbReference type="RefSeq" id="WP_008825222.1">
    <property type="nucleotide sequence ID" value="NZ_AFNU02000005.1"/>
</dbReference>
<dbReference type="InterPro" id="IPR007295">
    <property type="entry name" value="DUF402"/>
</dbReference>
<dbReference type="PANTHER" id="PTHR39159">
    <property type="match status" value="1"/>
</dbReference>
<keyword evidence="1" id="KW-0378">Hydrolase</keyword>
<sequence>MNKFKIKALKYPNLPHYEWEGELLDFTKEHVVVLSKPGRSFVHHTKGIKGTLHQIFLGYFQLDEWYNVLMEIEGEQIVSYYCNISMPPEFNDHEIVFVDLDLDLAKEKEVGKWHVLDEDEFYTNSIKYKYPDEIKEAAVKALERLKDKVKHNEYPFNDEIIQQYIKK</sequence>
<dbReference type="PANTHER" id="PTHR39159:SF1">
    <property type="entry name" value="UPF0374 PROTEIN YGAC"/>
    <property type="match status" value="1"/>
</dbReference>
<dbReference type="SUPFAM" id="SSF159234">
    <property type="entry name" value="FomD-like"/>
    <property type="match status" value="1"/>
</dbReference>
<evidence type="ECO:0000313" key="4">
    <source>
        <dbReference type="Proteomes" id="UP000005707"/>
    </source>
</evidence>
<proteinExistence type="predicted"/>
<name>F7Q1X0_9MOLU</name>
<dbReference type="eggNOG" id="COG3557">
    <property type="taxonomic scope" value="Bacteria"/>
</dbReference>